<reference evidence="9 10" key="1">
    <citation type="submission" date="2017-06" db="EMBL/GenBank/DDBJ databases">
        <authorList>
            <person name="Kim H.J."/>
            <person name="Triplett B.A."/>
        </authorList>
    </citation>
    <scope>NUCLEOTIDE SEQUENCE [LARGE SCALE GENOMIC DNA]</scope>
    <source>
        <strain evidence="9 10">DSM 8800</strain>
    </source>
</reference>
<comment type="similarity">
    <text evidence="2 5">Belongs to the acyl-CoA dehydrogenase family.</text>
</comment>
<protein>
    <submittedName>
        <fullName evidence="9">Acyl-CoA dehydrogenase</fullName>
    </submittedName>
</protein>
<dbReference type="InterPro" id="IPR046373">
    <property type="entry name" value="Acyl-CoA_Oxase/DH_mid-dom_sf"/>
</dbReference>
<accession>A0A238VNX9</accession>
<dbReference type="PROSITE" id="PS00072">
    <property type="entry name" value="ACYL_COA_DH_1"/>
    <property type="match status" value="1"/>
</dbReference>
<dbReference type="InterPro" id="IPR037069">
    <property type="entry name" value="AcylCoA_DH/ox_N_sf"/>
</dbReference>
<keyword evidence="10" id="KW-1185">Reference proteome</keyword>
<evidence type="ECO:0000256" key="5">
    <source>
        <dbReference type="RuleBase" id="RU362125"/>
    </source>
</evidence>
<proteinExistence type="inferred from homology"/>
<keyword evidence="3 5" id="KW-0285">Flavoprotein</keyword>
<dbReference type="FunFam" id="1.20.140.10:FF:000012">
    <property type="entry name" value="Acyl-CoA dehydrogenase fadE12"/>
    <property type="match status" value="1"/>
</dbReference>
<evidence type="ECO:0000259" key="7">
    <source>
        <dbReference type="Pfam" id="PF02770"/>
    </source>
</evidence>
<evidence type="ECO:0000313" key="10">
    <source>
        <dbReference type="Proteomes" id="UP000198397"/>
    </source>
</evidence>
<dbReference type="Gene3D" id="1.10.540.10">
    <property type="entry name" value="Acyl-CoA dehydrogenase/oxidase, N-terminal domain"/>
    <property type="match status" value="1"/>
</dbReference>
<dbReference type="PANTHER" id="PTHR43884:SF12">
    <property type="entry name" value="ISOVALERYL-COA DEHYDROGENASE, MITOCHONDRIAL-RELATED"/>
    <property type="match status" value="1"/>
</dbReference>
<feature type="domain" description="Acyl-CoA dehydrogenase/oxidase N-terminal" evidence="8">
    <location>
        <begin position="19"/>
        <end position="132"/>
    </location>
</feature>
<dbReference type="GO" id="GO:0003995">
    <property type="term" value="F:acyl-CoA dehydrogenase activity"/>
    <property type="evidence" value="ECO:0007669"/>
    <property type="project" value="InterPro"/>
</dbReference>
<dbReference type="InterPro" id="IPR009100">
    <property type="entry name" value="AcylCoA_DH/oxidase_NM_dom_sf"/>
</dbReference>
<dbReference type="InterPro" id="IPR006089">
    <property type="entry name" value="Acyl-CoA_DH_CS"/>
</dbReference>
<dbReference type="InterPro" id="IPR013786">
    <property type="entry name" value="AcylCoA_DH/ox_N"/>
</dbReference>
<keyword evidence="5" id="KW-0560">Oxidoreductase</keyword>
<dbReference type="Proteomes" id="UP000198397">
    <property type="component" value="Unassembled WGS sequence"/>
</dbReference>
<keyword evidence="4 5" id="KW-0274">FAD</keyword>
<evidence type="ECO:0000256" key="1">
    <source>
        <dbReference type="ARBA" id="ARBA00001974"/>
    </source>
</evidence>
<evidence type="ECO:0000313" key="9">
    <source>
        <dbReference type="EMBL" id="SNR35857.1"/>
    </source>
</evidence>
<feature type="domain" description="Acyl-CoA oxidase/dehydrogenase middle" evidence="7">
    <location>
        <begin position="137"/>
        <end position="237"/>
    </location>
</feature>
<dbReference type="Pfam" id="PF02771">
    <property type="entry name" value="Acyl-CoA_dh_N"/>
    <property type="match status" value="1"/>
</dbReference>
<dbReference type="SUPFAM" id="SSF47203">
    <property type="entry name" value="Acyl-CoA dehydrogenase C-terminal domain-like"/>
    <property type="match status" value="1"/>
</dbReference>
<feature type="domain" description="Acyl-CoA dehydrogenase/oxidase C-terminal" evidence="6">
    <location>
        <begin position="251"/>
        <end position="402"/>
    </location>
</feature>
<dbReference type="GO" id="GO:0050660">
    <property type="term" value="F:flavin adenine dinucleotide binding"/>
    <property type="evidence" value="ECO:0007669"/>
    <property type="project" value="InterPro"/>
</dbReference>
<evidence type="ECO:0000256" key="2">
    <source>
        <dbReference type="ARBA" id="ARBA00009347"/>
    </source>
</evidence>
<evidence type="ECO:0000256" key="4">
    <source>
        <dbReference type="ARBA" id="ARBA00022827"/>
    </source>
</evidence>
<evidence type="ECO:0000259" key="8">
    <source>
        <dbReference type="Pfam" id="PF02771"/>
    </source>
</evidence>
<dbReference type="SUPFAM" id="SSF56645">
    <property type="entry name" value="Acyl-CoA dehydrogenase NM domain-like"/>
    <property type="match status" value="1"/>
</dbReference>
<comment type="cofactor">
    <cofactor evidence="1 5">
        <name>FAD</name>
        <dbReference type="ChEBI" id="CHEBI:57692"/>
    </cofactor>
</comment>
<name>A0A238VNX9_HALVU</name>
<dbReference type="Gene3D" id="2.40.110.10">
    <property type="entry name" value="Butyryl-CoA Dehydrogenase, subunit A, domain 2"/>
    <property type="match status" value="1"/>
</dbReference>
<dbReference type="Gene3D" id="1.20.140.10">
    <property type="entry name" value="Butyryl-CoA Dehydrogenase, subunit A, domain 3"/>
    <property type="match status" value="1"/>
</dbReference>
<dbReference type="Pfam" id="PF02770">
    <property type="entry name" value="Acyl-CoA_dh_M"/>
    <property type="match status" value="1"/>
</dbReference>
<dbReference type="EMBL" id="FZNQ01000003">
    <property type="protein sequence ID" value="SNR35857.1"/>
    <property type="molecule type" value="Genomic_DNA"/>
</dbReference>
<dbReference type="InterPro" id="IPR006091">
    <property type="entry name" value="Acyl-CoA_Oxase/DH_mid-dom"/>
</dbReference>
<dbReference type="PROSITE" id="PS00073">
    <property type="entry name" value="ACYL_COA_DH_2"/>
    <property type="match status" value="1"/>
</dbReference>
<evidence type="ECO:0000256" key="3">
    <source>
        <dbReference type="ARBA" id="ARBA00022630"/>
    </source>
</evidence>
<gene>
    <name evidence="9" type="ORF">SAMN06264855_103185</name>
</gene>
<dbReference type="Pfam" id="PF00441">
    <property type="entry name" value="Acyl-CoA_dh_1"/>
    <property type="match status" value="1"/>
</dbReference>
<dbReference type="PANTHER" id="PTHR43884">
    <property type="entry name" value="ACYL-COA DEHYDROGENASE"/>
    <property type="match status" value="1"/>
</dbReference>
<evidence type="ECO:0000259" key="6">
    <source>
        <dbReference type="Pfam" id="PF00441"/>
    </source>
</evidence>
<organism evidence="9 10">
    <name type="scientific">Halorubrum vacuolatum</name>
    <name type="common">Natronobacterium vacuolatum</name>
    <dbReference type="NCBI Taxonomy" id="63740"/>
    <lineage>
        <taxon>Archaea</taxon>
        <taxon>Methanobacteriati</taxon>
        <taxon>Methanobacteriota</taxon>
        <taxon>Stenosarchaea group</taxon>
        <taxon>Halobacteria</taxon>
        <taxon>Halobacteriales</taxon>
        <taxon>Haloferacaceae</taxon>
        <taxon>Halorubrum</taxon>
    </lineage>
</organism>
<dbReference type="InterPro" id="IPR009075">
    <property type="entry name" value="AcylCo_DH/oxidase_C"/>
</dbReference>
<dbReference type="PIRSF" id="PIRSF016578">
    <property type="entry name" value="HsaA"/>
    <property type="match status" value="1"/>
</dbReference>
<sequence length="408" mass="44232">MIVPCGSVAVVNRDTVPLTDQQRLVRDSIRDICSDFDREYWREKDEAGEYPHEFVDELAAHGWLGVLLPMEYDGAGMGTEEVVVIMEEIAASGGGFSAAQAVHGAIYNSVPLVTYGSEEMKADLLPKVARGEKSIQAFGLTEPNAGSDSTSIETSATHEGDEYVIDGQKIWISRVDASDYLVLVARTTPKSEVEKHTLGITMFLIDLEDAYDQGALEISQIDKTASGAVHSYELFFEGLRVPETAVIGEVGNGFYQMLDGLNEERLAIAAECIGLGEVAVETGVAYANDREVFGRAIGSNQAIQHPLAEAHARVQAAKGMVYNAASQVEESSRQEIGALANMAKFLAADAAFAAADAAVQTHGGFGVAREYDVERYLREARLTRLVPITQELALNYIGERVLDLPRSY</sequence>
<dbReference type="AlphaFoldDB" id="A0A238VNX9"/>
<dbReference type="InterPro" id="IPR036250">
    <property type="entry name" value="AcylCo_DH-like_C"/>
</dbReference>